<accession>A0A1H9MW88</accession>
<reference evidence="2" key="1">
    <citation type="submission" date="2016-10" db="EMBL/GenBank/DDBJ databases">
        <authorList>
            <person name="Varghese N."/>
            <person name="Submissions S."/>
        </authorList>
    </citation>
    <scope>NUCLEOTIDE SEQUENCE [LARGE SCALE GENOMIC DNA]</scope>
    <source>
        <strain evidence="2">CGMCC 4.3525</strain>
    </source>
</reference>
<name>A0A1H9MW88_9PSEU</name>
<dbReference type="Proteomes" id="UP000199352">
    <property type="component" value="Unassembled WGS sequence"/>
</dbReference>
<organism evidence="1 2">
    <name type="scientific">Lentzea xinjiangensis</name>
    <dbReference type="NCBI Taxonomy" id="402600"/>
    <lineage>
        <taxon>Bacteria</taxon>
        <taxon>Bacillati</taxon>
        <taxon>Actinomycetota</taxon>
        <taxon>Actinomycetes</taxon>
        <taxon>Pseudonocardiales</taxon>
        <taxon>Pseudonocardiaceae</taxon>
        <taxon>Lentzea</taxon>
    </lineage>
</organism>
<evidence type="ECO:0000313" key="1">
    <source>
        <dbReference type="EMBL" id="SER27938.1"/>
    </source>
</evidence>
<evidence type="ECO:0000313" key="2">
    <source>
        <dbReference type="Proteomes" id="UP000199352"/>
    </source>
</evidence>
<sequence length="165" mass="17750">MAGDPCFHVAVGFFGTYAYEHGSWKTLSEGELPPLEEPFLWIDIHDSDITSVVYAPAGVGSGVAYLGLTPRTYFENPNASDPTDVLREAAGLAAWWASQSPSGDAAAKQAELLAYLAADENPDGFEWDESEDVDEIDDGDVFVEVKTARFLAALDLPVPYDVSTG</sequence>
<keyword evidence="2" id="KW-1185">Reference proteome</keyword>
<dbReference type="EMBL" id="FOFR01000009">
    <property type="protein sequence ID" value="SER27938.1"/>
    <property type="molecule type" value="Genomic_DNA"/>
</dbReference>
<protein>
    <submittedName>
        <fullName evidence="1">Uncharacterized protein</fullName>
    </submittedName>
</protein>
<dbReference type="STRING" id="402600.SAMN05216188_109284"/>
<proteinExistence type="predicted"/>
<gene>
    <name evidence="1" type="ORF">SAMN05216188_109284</name>
</gene>
<dbReference type="AlphaFoldDB" id="A0A1H9MW88"/>